<evidence type="ECO:0000313" key="1">
    <source>
        <dbReference type="EMBL" id="KAJ9583873.1"/>
    </source>
</evidence>
<dbReference type="EMBL" id="JASPKZ010007507">
    <property type="protein sequence ID" value="KAJ9583873.1"/>
    <property type="molecule type" value="Genomic_DNA"/>
</dbReference>
<feature type="non-terminal residue" evidence="1">
    <location>
        <position position="74"/>
    </location>
</feature>
<evidence type="ECO:0000313" key="2">
    <source>
        <dbReference type="Proteomes" id="UP001233999"/>
    </source>
</evidence>
<name>A0AAD8EB65_DIPPU</name>
<proteinExistence type="predicted"/>
<organism evidence="1 2">
    <name type="scientific">Diploptera punctata</name>
    <name type="common">Pacific beetle cockroach</name>
    <dbReference type="NCBI Taxonomy" id="6984"/>
    <lineage>
        <taxon>Eukaryota</taxon>
        <taxon>Metazoa</taxon>
        <taxon>Ecdysozoa</taxon>
        <taxon>Arthropoda</taxon>
        <taxon>Hexapoda</taxon>
        <taxon>Insecta</taxon>
        <taxon>Pterygota</taxon>
        <taxon>Neoptera</taxon>
        <taxon>Polyneoptera</taxon>
        <taxon>Dictyoptera</taxon>
        <taxon>Blattodea</taxon>
        <taxon>Blaberoidea</taxon>
        <taxon>Blaberidae</taxon>
        <taxon>Diplopterinae</taxon>
        <taxon>Diploptera</taxon>
    </lineage>
</organism>
<reference evidence="1" key="2">
    <citation type="submission" date="2023-05" db="EMBL/GenBank/DDBJ databases">
        <authorList>
            <person name="Fouks B."/>
        </authorList>
    </citation>
    <scope>NUCLEOTIDE SEQUENCE</scope>
    <source>
        <strain evidence="1">Stay&amp;Tobe</strain>
        <tissue evidence="1">Testes</tissue>
    </source>
</reference>
<protein>
    <submittedName>
        <fullName evidence="1">Uncharacterized protein</fullName>
    </submittedName>
</protein>
<reference evidence="1" key="1">
    <citation type="journal article" date="2023" name="IScience">
        <title>Live-bearing cockroach genome reveals convergent evolutionary mechanisms linked to viviparity in insects and beyond.</title>
        <authorList>
            <person name="Fouks B."/>
            <person name="Harrison M.C."/>
            <person name="Mikhailova A.A."/>
            <person name="Marchal E."/>
            <person name="English S."/>
            <person name="Carruthers M."/>
            <person name="Jennings E.C."/>
            <person name="Chiamaka E.L."/>
            <person name="Frigard R.A."/>
            <person name="Pippel M."/>
            <person name="Attardo G.M."/>
            <person name="Benoit J.B."/>
            <person name="Bornberg-Bauer E."/>
            <person name="Tobe S.S."/>
        </authorList>
    </citation>
    <scope>NUCLEOTIDE SEQUENCE</scope>
    <source>
        <strain evidence="1">Stay&amp;Tobe</strain>
    </source>
</reference>
<dbReference type="AlphaFoldDB" id="A0AAD8EB65"/>
<feature type="non-terminal residue" evidence="1">
    <location>
        <position position="1"/>
    </location>
</feature>
<keyword evidence="2" id="KW-1185">Reference proteome</keyword>
<comment type="caution">
    <text evidence="1">The sequence shown here is derived from an EMBL/GenBank/DDBJ whole genome shotgun (WGS) entry which is preliminary data.</text>
</comment>
<sequence>NFLLHKAIHTSRYSCFSFMFRNIFCKYLPITAIFSVQLLQFHEKNMLTVLAIVHDKLMSYPERFLGKKYVNSSR</sequence>
<gene>
    <name evidence="1" type="ORF">L9F63_021781</name>
</gene>
<accession>A0AAD8EB65</accession>
<dbReference type="Proteomes" id="UP001233999">
    <property type="component" value="Unassembled WGS sequence"/>
</dbReference>